<reference evidence="2 3" key="1">
    <citation type="journal article" date="2013" name="Front. Plant Sci.">
        <title>The Reference Genome of the Halophytic Plant Eutrema salsugineum.</title>
        <authorList>
            <person name="Yang R."/>
            <person name="Jarvis D.E."/>
            <person name="Chen H."/>
            <person name="Beilstein M.A."/>
            <person name="Grimwood J."/>
            <person name="Jenkins J."/>
            <person name="Shu S."/>
            <person name="Prochnik S."/>
            <person name="Xin M."/>
            <person name="Ma C."/>
            <person name="Schmutz J."/>
            <person name="Wing R.A."/>
            <person name="Mitchell-Olds T."/>
            <person name="Schumaker K.S."/>
            <person name="Wang X."/>
        </authorList>
    </citation>
    <scope>NUCLEOTIDE SEQUENCE [LARGE SCALE GENOMIC DNA]</scope>
</reference>
<dbReference type="Proteomes" id="UP000030689">
    <property type="component" value="Unassembled WGS sequence"/>
</dbReference>
<dbReference type="Pfam" id="PF24758">
    <property type="entry name" value="LRR_At5g56370"/>
    <property type="match status" value="1"/>
</dbReference>
<accession>V4LWM5</accession>
<dbReference type="KEGG" id="eus:EUTSA_v10027779mg"/>
<dbReference type="STRING" id="72664.V4LWM5"/>
<dbReference type="PANTHER" id="PTHR31293:SF12">
    <property type="entry name" value="RNI-LIKE SUPERFAMILY PROTEIN"/>
    <property type="match status" value="1"/>
</dbReference>
<evidence type="ECO:0000313" key="3">
    <source>
        <dbReference type="Proteomes" id="UP000030689"/>
    </source>
</evidence>
<proteinExistence type="predicted"/>
<feature type="domain" description="FBD" evidence="1">
    <location>
        <begin position="350"/>
        <end position="421"/>
    </location>
</feature>
<dbReference type="SMART" id="SM00579">
    <property type="entry name" value="FBD"/>
    <property type="match status" value="1"/>
</dbReference>
<dbReference type="InterPro" id="IPR006566">
    <property type="entry name" value="FBD"/>
</dbReference>
<evidence type="ECO:0000259" key="1">
    <source>
        <dbReference type="SMART" id="SM00579"/>
    </source>
</evidence>
<dbReference type="AlphaFoldDB" id="V4LWM5"/>
<dbReference type="InterPro" id="IPR036047">
    <property type="entry name" value="F-box-like_dom_sf"/>
</dbReference>
<keyword evidence="3" id="KW-1185">Reference proteome</keyword>
<dbReference type="CDD" id="cd22160">
    <property type="entry name" value="F-box_AtFBL13-like"/>
    <property type="match status" value="1"/>
</dbReference>
<sequence length="427" mass="49125">MDRISNLPDEIICHIGSFLSAKEAAFASVLSSRWRNLFTIIPKLHFDGSVVNDGERFKDFVDRVLALPVTCRVRTFSLKCNHVAAQHEEQINRCLCHVLKRGVLVLELLISFPRKGYHSLPFEVFTCKTVAEMKLGSGLVVDFLPADASLPALKTLFLDSVRFHDSGGGRCTFNTLLSASPLLEELVMDSIQWERWKWSCTVSSPTLQRLTIRRKKWYSYDGSNEETIRLDCRCLAYDFDSISLDTPGLTYLEYSDYVPREYLVVNLKSLVEAKLMLRVDEHRIWVEEHADDFFNPMNLINGFKNVEILYLTIDTMKMFSVFREAIPDRLHYGRGRREEVLVCQCVSEYSFLLSCPVEVLKINKYDGSIQELEQIKHFLGKLPCLELVEVHAQVSVDKKLQVTTDLLMLPRASSKCKIQVKFSPKRY</sequence>
<dbReference type="OMA" id="FTIDILP"/>
<dbReference type="SUPFAM" id="SSF81383">
    <property type="entry name" value="F-box domain"/>
    <property type="match status" value="1"/>
</dbReference>
<dbReference type="Gene3D" id="1.20.1280.50">
    <property type="match status" value="1"/>
</dbReference>
<gene>
    <name evidence="2" type="ORF">EUTSA_v10027779mg</name>
</gene>
<dbReference type="Gramene" id="ESQ46932">
    <property type="protein sequence ID" value="ESQ46932"/>
    <property type="gene ID" value="EUTSA_v10027779mg"/>
</dbReference>
<protein>
    <recommendedName>
        <fullName evidence="1">FBD domain-containing protein</fullName>
    </recommendedName>
</protein>
<dbReference type="InterPro" id="IPR001810">
    <property type="entry name" value="F-box_dom"/>
</dbReference>
<name>V4LWM5_EUTSA</name>
<dbReference type="InterPro" id="IPR053781">
    <property type="entry name" value="F-box_AtFBL13-like"/>
</dbReference>
<dbReference type="EMBL" id="KI517416">
    <property type="protein sequence ID" value="ESQ46932.1"/>
    <property type="molecule type" value="Genomic_DNA"/>
</dbReference>
<dbReference type="InterPro" id="IPR055411">
    <property type="entry name" value="LRR_FXL15/At3g58940/PEG3-like"/>
</dbReference>
<dbReference type="PANTHER" id="PTHR31293">
    <property type="entry name" value="RNI-LIKE SUPERFAMILY PROTEIN"/>
    <property type="match status" value="1"/>
</dbReference>
<dbReference type="Pfam" id="PF00646">
    <property type="entry name" value="F-box"/>
    <property type="match status" value="1"/>
</dbReference>
<organism evidence="2 3">
    <name type="scientific">Eutrema salsugineum</name>
    <name type="common">Saltwater cress</name>
    <name type="synonym">Sisymbrium salsugineum</name>
    <dbReference type="NCBI Taxonomy" id="72664"/>
    <lineage>
        <taxon>Eukaryota</taxon>
        <taxon>Viridiplantae</taxon>
        <taxon>Streptophyta</taxon>
        <taxon>Embryophyta</taxon>
        <taxon>Tracheophyta</taxon>
        <taxon>Spermatophyta</taxon>
        <taxon>Magnoliopsida</taxon>
        <taxon>eudicotyledons</taxon>
        <taxon>Gunneridae</taxon>
        <taxon>Pentapetalae</taxon>
        <taxon>rosids</taxon>
        <taxon>malvids</taxon>
        <taxon>Brassicales</taxon>
        <taxon>Brassicaceae</taxon>
        <taxon>Eutremeae</taxon>
        <taxon>Eutrema</taxon>
    </lineage>
</organism>
<evidence type="ECO:0000313" key="2">
    <source>
        <dbReference type="EMBL" id="ESQ46932.1"/>
    </source>
</evidence>
<dbReference type="InterPro" id="IPR055294">
    <property type="entry name" value="FBL60-like"/>
</dbReference>